<keyword evidence="4" id="KW-0547">Nucleotide-binding</keyword>
<dbReference type="EMBL" id="MU069596">
    <property type="protein sequence ID" value="KAF5837975.1"/>
    <property type="molecule type" value="Genomic_DNA"/>
</dbReference>
<dbReference type="PANTHER" id="PTHR23117:SF13">
    <property type="entry name" value="GUANYLATE KINASE"/>
    <property type="match status" value="1"/>
</dbReference>
<dbReference type="Gene3D" id="3.40.50.300">
    <property type="entry name" value="P-loop containing nucleotide triphosphate hydrolases"/>
    <property type="match status" value="1"/>
</dbReference>
<comment type="similarity">
    <text evidence="1">Belongs to the guanylate kinase family.</text>
</comment>
<dbReference type="InterPro" id="IPR017665">
    <property type="entry name" value="Guanylate_kinase"/>
</dbReference>
<comment type="caution">
    <text evidence="9">The sequence shown here is derived from an EMBL/GenBank/DDBJ whole genome shotgun (WGS) entry which is preliminary data.</text>
</comment>
<dbReference type="InterPro" id="IPR020590">
    <property type="entry name" value="Guanylate_kinase_CS"/>
</dbReference>
<evidence type="ECO:0000256" key="7">
    <source>
        <dbReference type="SAM" id="MobiDB-lite"/>
    </source>
</evidence>
<evidence type="ECO:0000256" key="1">
    <source>
        <dbReference type="ARBA" id="ARBA00005790"/>
    </source>
</evidence>
<evidence type="ECO:0000256" key="3">
    <source>
        <dbReference type="ARBA" id="ARBA00022679"/>
    </source>
</evidence>
<keyword evidence="6" id="KW-0067">ATP-binding</keyword>
<keyword evidence="5" id="KW-0418">Kinase</keyword>
<dbReference type="InterPro" id="IPR027417">
    <property type="entry name" value="P-loop_NTPase"/>
</dbReference>
<dbReference type="Proteomes" id="UP000815325">
    <property type="component" value="Unassembled WGS sequence"/>
</dbReference>
<evidence type="ECO:0000313" key="9">
    <source>
        <dbReference type="EMBL" id="KAF5837975.1"/>
    </source>
</evidence>
<feature type="compositionally biased region" description="Low complexity" evidence="7">
    <location>
        <begin position="69"/>
        <end position="82"/>
    </location>
</feature>
<feature type="domain" description="Guanylate kinase-like" evidence="8">
    <location>
        <begin position="115"/>
        <end position="295"/>
    </location>
</feature>
<feature type="region of interest" description="Disordered" evidence="7">
    <location>
        <begin position="59"/>
        <end position="84"/>
    </location>
</feature>
<evidence type="ECO:0000259" key="8">
    <source>
        <dbReference type="PROSITE" id="PS50052"/>
    </source>
</evidence>
<gene>
    <name evidence="9" type="ORF">DUNSADRAFT_3636</name>
</gene>
<evidence type="ECO:0000256" key="4">
    <source>
        <dbReference type="ARBA" id="ARBA00022741"/>
    </source>
</evidence>
<evidence type="ECO:0000313" key="10">
    <source>
        <dbReference type="Proteomes" id="UP000815325"/>
    </source>
</evidence>
<dbReference type="SUPFAM" id="SSF52540">
    <property type="entry name" value="P-loop containing nucleoside triphosphate hydrolases"/>
    <property type="match status" value="1"/>
</dbReference>
<dbReference type="EC" id="2.7.4.8" evidence="2"/>
<dbReference type="PANTHER" id="PTHR23117">
    <property type="entry name" value="GUANYLATE KINASE-RELATED"/>
    <property type="match status" value="1"/>
</dbReference>
<keyword evidence="10" id="KW-1185">Reference proteome</keyword>
<accession>A0ABQ7GTP5</accession>
<dbReference type="Pfam" id="PF00625">
    <property type="entry name" value="Guanylate_kin"/>
    <property type="match status" value="1"/>
</dbReference>
<sequence>MAFLGRALSTNASSRLFRSLSAPLGPNILPSGQPRSTPLGPHHWDHTTVVPSAAMSLQPSTTGCVEATQPQQQQPGSTQQPLPHIPEVHNRELAPALEQLLGPLNSTPLLPPPKPVVIIISGPSGVGKDAVVQKLKEARGDLYFVVTATSRPRRPNEVEGRDYFFVDRPKFEGWIKDDMLLEHANVYGDYKGIPRQQVDDALKAGTDVVLRIDVQGAATVKRLMPEAITIFVTAESERSLVTRLASRRTEDMNKLALRVQTARDEISRASEFDYIVENGTGKLEKCVSQMSSIIDAEKARTARRMAPSRS</sequence>
<name>A0ABQ7GTP5_DUNSA</name>
<dbReference type="PROSITE" id="PS00856">
    <property type="entry name" value="GUANYLATE_KINASE_1"/>
    <property type="match status" value="1"/>
</dbReference>
<dbReference type="PROSITE" id="PS50052">
    <property type="entry name" value="GUANYLATE_KINASE_2"/>
    <property type="match status" value="1"/>
</dbReference>
<reference evidence="9" key="1">
    <citation type="submission" date="2017-08" db="EMBL/GenBank/DDBJ databases">
        <authorList>
            <person name="Polle J.E."/>
            <person name="Barry K."/>
            <person name="Cushman J."/>
            <person name="Schmutz J."/>
            <person name="Tran D."/>
            <person name="Hathwaick L.T."/>
            <person name="Yim W.C."/>
            <person name="Jenkins J."/>
            <person name="Mckie-Krisberg Z.M."/>
            <person name="Prochnik S."/>
            <person name="Lindquist E."/>
            <person name="Dockter R.B."/>
            <person name="Adam C."/>
            <person name="Molina H."/>
            <person name="Bunkerborg J."/>
            <person name="Jin E."/>
            <person name="Buchheim M."/>
            <person name="Magnuson J."/>
        </authorList>
    </citation>
    <scope>NUCLEOTIDE SEQUENCE</scope>
    <source>
        <strain evidence="9">CCAP 19/18</strain>
    </source>
</reference>
<proteinExistence type="inferred from homology"/>
<dbReference type="NCBIfam" id="TIGR03263">
    <property type="entry name" value="guanyl_kin"/>
    <property type="match status" value="1"/>
</dbReference>
<organism evidence="9 10">
    <name type="scientific">Dunaliella salina</name>
    <name type="common">Green alga</name>
    <name type="synonym">Protococcus salinus</name>
    <dbReference type="NCBI Taxonomy" id="3046"/>
    <lineage>
        <taxon>Eukaryota</taxon>
        <taxon>Viridiplantae</taxon>
        <taxon>Chlorophyta</taxon>
        <taxon>core chlorophytes</taxon>
        <taxon>Chlorophyceae</taxon>
        <taxon>CS clade</taxon>
        <taxon>Chlamydomonadales</taxon>
        <taxon>Dunaliellaceae</taxon>
        <taxon>Dunaliella</taxon>
    </lineage>
</organism>
<protein>
    <recommendedName>
        <fullName evidence="2">guanylate kinase</fullName>
        <ecNumber evidence="2">2.7.4.8</ecNumber>
    </recommendedName>
</protein>
<dbReference type="SMART" id="SM00072">
    <property type="entry name" value="GuKc"/>
    <property type="match status" value="1"/>
</dbReference>
<evidence type="ECO:0000256" key="6">
    <source>
        <dbReference type="ARBA" id="ARBA00022840"/>
    </source>
</evidence>
<dbReference type="Gene3D" id="3.30.63.10">
    <property type="entry name" value="Guanylate Kinase phosphate binding domain"/>
    <property type="match status" value="1"/>
</dbReference>
<dbReference type="CDD" id="cd00071">
    <property type="entry name" value="GMPK"/>
    <property type="match status" value="1"/>
</dbReference>
<evidence type="ECO:0000256" key="5">
    <source>
        <dbReference type="ARBA" id="ARBA00022777"/>
    </source>
</evidence>
<dbReference type="InterPro" id="IPR008145">
    <property type="entry name" value="GK/Ca_channel_bsu"/>
</dbReference>
<dbReference type="GO" id="GO:0016787">
    <property type="term" value="F:hydrolase activity"/>
    <property type="evidence" value="ECO:0007669"/>
    <property type="project" value="UniProtKB-KW"/>
</dbReference>
<keyword evidence="3" id="KW-0808">Transferase</keyword>
<keyword evidence="9" id="KW-0378">Hydrolase</keyword>
<evidence type="ECO:0000256" key="2">
    <source>
        <dbReference type="ARBA" id="ARBA00012961"/>
    </source>
</evidence>
<dbReference type="InterPro" id="IPR008144">
    <property type="entry name" value="Guanylate_kin-like_dom"/>
</dbReference>